<dbReference type="GO" id="GO:0003677">
    <property type="term" value="F:DNA binding"/>
    <property type="evidence" value="ECO:0007669"/>
    <property type="project" value="InterPro"/>
</dbReference>
<comment type="caution">
    <text evidence="8">The sequence shown here is derived from an EMBL/GenBank/DDBJ whole genome shotgun (WGS) entry which is preliminary data.</text>
</comment>
<evidence type="ECO:0000256" key="3">
    <source>
        <dbReference type="ARBA" id="ARBA00023082"/>
    </source>
</evidence>
<comment type="similarity">
    <text evidence="1">Belongs to the sigma-70 factor family. ECF subfamily.</text>
</comment>
<keyword evidence="3" id="KW-0731">Sigma factor</keyword>
<dbReference type="EMBL" id="BONV01000017">
    <property type="protein sequence ID" value="GIG80891.1"/>
    <property type="molecule type" value="Genomic_DNA"/>
</dbReference>
<dbReference type="AlphaFoldDB" id="A0A8J3V621"/>
<dbReference type="SUPFAM" id="SSF88946">
    <property type="entry name" value="Sigma2 domain of RNA polymerase sigma factors"/>
    <property type="match status" value="1"/>
</dbReference>
<feature type="domain" description="RNA polymerase sigma factor 70 region 4 type 2" evidence="7">
    <location>
        <begin position="135"/>
        <end position="187"/>
    </location>
</feature>
<sequence length="223" mass="24914">MPIRRHSLGVMDSLPTDAELWTRAADGDTEAFGVIFDRHARAVYNHCFRRTADWSDAEDITSVVFLEAWRRHRELSPERDSALPWLLGVANNVLRNRYRAKRNHRDALDRMSAMSAEPDPADDIAGRIDDEHQMRRVLTAVNRLPLADQEVLSVCVWAGLSYDDAAIALDLPVGTVRSRLSRARARLKKLTASSSGNAREPAGGTAHRPGERSTALRPPVEES</sequence>
<organism evidence="8 9">
    <name type="scientific">Planotetraspora kaengkrachanensis</name>
    <dbReference type="NCBI Taxonomy" id="575193"/>
    <lineage>
        <taxon>Bacteria</taxon>
        <taxon>Bacillati</taxon>
        <taxon>Actinomycetota</taxon>
        <taxon>Actinomycetes</taxon>
        <taxon>Streptosporangiales</taxon>
        <taxon>Streptosporangiaceae</taxon>
        <taxon>Planotetraspora</taxon>
    </lineage>
</organism>
<feature type="domain" description="RNA polymerase sigma-70 region 2" evidence="6">
    <location>
        <begin position="36"/>
        <end position="102"/>
    </location>
</feature>
<evidence type="ECO:0000256" key="1">
    <source>
        <dbReference type="ARBA" id="ARBA00010641"/>
    </source>
</evidence>
<evidence type="ECO:0000256" key="2">
    <source>
        <dbReference type="ARBA" id="ARBA00023015"/>
    </source>
</evidence>
<dbReference type="InterPro" id="IPR013249">
    <property type="entry name" value="RNA_pol_sigma70_r4_t2"/>
</dbReference>
<dbReference type="Pfam" id="PF08281">
    <property type="entry name" value="Sigma70_r4_2"/>
    <property type="match status" value="1"/>
</dbReference>
<keyword evidence="9" id="KW-1185">Reference proteome</keyword>
<dbReference type="GO" id="GO:0006352">
    <property type="term" value="P:DNA-templated transcription initiation"/>
    <property type="evidence" value="ECO:0007669"/>
    <property type="project" value="InterPro"/>
</dbReference>
<dbReference type="InterPro" id="IPR036388">
    <property type="entry name" value="WH-like_DNA-bd_sf"/>
</dbReference>
<dbReference type="PANTHER" id="PTHR43133:SF25">
    <property type="entry name" value="RNA POLYMERASE SIGMA FACTOR RFAY-RELATED"/>
    <property type="match status" value="1"/>
</dbReference>
<gene>
    <name evidence="8" type="ORF">Pka01_40180</name>
</gene>
<dbReference type="InterPro" id="IPR007627">
    <property type="entry name" value="RNA_pol_sigma70_r2"/>
</dbReference>
<dbReference type="Gene3D" id="1.10.1740.10">
    <property type="match status" value="1"/>
</dbReference>
<evidence type="ECO:0000256" key="5">
    <source>
        <dbReference type="SAM" id="MobiDB-lite"/>
    </source>
</evidence>
<dbReference type="Gene3D" id="1.10.10.10">
    <property type="entry name" value="Winged helix-like DNA-binding domain superfamily/Winged helix DNA-binding domain"/>
    <property type="match status" value="1"/>
</dbReference>
<proteinExistence type="inferred from homology"/>
<protein>
    <submittedName>
        <fullName evidence="8">Siderophore-interacting protein</fullName>
    </submittedName>
</protein>
<dbReference type="PANTHER" id="PTHR43133">
    <property type="entry name" value="RNA POLYMERASE ECF-TYPE SIGMA FACTO"/>
    <property type="match status" value="1"/>
</dbReference>
<dbReference type="InterPro" id="IPR014284">
    <property type="entry name" value="RNA_pol_sigma-70_dom"/>
</dbReference>
<dbReference type="NCBIfam" id="TIGR02937">
    <property type="entry name" value="sigma70-ECF"/>
    <property type="match status" value="1"/>
</dbReference>
<dbReference type="InterPro" id="IPR013325">
    <property type="entry name" value="RNA_pol_sigma_r2"/>
</dbReference>
<evidence type="ECO:0000259" key="7">
    <source>
        <dbReference type="Pfam" id="PF08281"/>
    </source>
</evidence>
<reference evidence="8 9" key="1">
    <citation type="submission" date="2021-01" db="EMBL/GenBank/DDBJ databases">
        <title>Whole genome shotgun sequence of Planotetraspora kaengkrachanensis NBRC 104272.</title>
        <authorList>
            <person name="Komaki H."/>
            <person name="Tamura T."/>
        </authorList>
    </citation>
    <scope>NUCLEOTIDE SEQUENCE [LARGE SCALE GENOMIC DNA]</scope>
    <source>
        <strain evidence="8 9">NBRC 104272</strain>
    </source>
</reference>
<dbReference type="SUPFAM" id="SSF88659">
    <property type="entry name" value="Sigma3 and sigma4 domains of RNA polymerase sigma factors"/>
    <property type="match status" value="1"/>
</dbReference>
<dbReference type="Proteomes" id="UP000630097">
    <property type="component" value="Unassembled WGS sequence"/>
</dbReference>
<keyword evidence="2" id="KW-0805">Transcription regulation</keyword>
<evidence type="ECO:0000259" key="6">
    <source>
        <dbReference type="Pfam" id="PF04542"/>
    </source>
</evidence>
<dbReference type="InterPro" id="IPR039425">
    <property type="entry name" value="RNA_pol_sigma-70-like"/>
</dbReference>
<evidence type="ECO:0000256" key="4">
    <source>
        <dbReference type="ARBA" id="ARBA00023163"/>
    </source>
</evidence>
<dbReference type="Pfam" id="PF04542">
    <property type="entry name" value="Sigma70_r2"/>
    <property type="match status" value="1"/>
</dbReference>
<dbReference type="GO" id="GO:0016987">
    <property type="term" value="F:sigma factor activity"/>
    <property type="evidence" value="ECO:0007669"/>
    <property type="project" value="UniProtKB-KW"/>
</dbReference>
<feature type="region of interest" description="Disordered" evidence="5">
    <location>
        <begin position="188"/>
        <end position="223"/>
    </location>
</feature>
<keyword evidence="4" id="KW-0804">Transcription</keyword>
<dbReference type="InterPro" id="IPR013324">
    <property type="entry name" value="RNA_pol_sigma_r3/r4-like"/>
</dbReference>
<accession>A0A8J3V621</accession>
<evidence type="ECO:0000313" key="9">
    <source>
        <dbReference type="Proteomes" id="UP000630097"/>
    </source>
</evidence>
<evidence type="ECO:0000313" key="8">
    <source>
        <dbReference type="EMBL" id="GIG80891.1"/>
    </source>
</evidence>
<name>A0A8J3V621_9ACTN</name>